<keyword evidence="3" id="KW-0964">Secreted</keyword>
<gene>
    <name evidence="8" type="primary">APOE</name>
</gene>
<reference evidence="8" key="2">
    <citation type="submission" date="2025-09" db="UniProtKB">
        <authorList>
            <consortium name="Ensembl"/>
        </authorList>
    </citation>
    <scope>IDENTIFICATION</scope>
</reference>
<dbReference type="GO" id="GO:0042627">
    <property type="term" value="C:chylomicron"/>
    <property type="evidence" value="ECO:0007669"/>
    <property type="project" value="TreeGrafter"/>
</dbReference>
<dbReference type="InterPro" id="IPR000074">
    <property type="entry name" value="ApoA_E"/>
</dbReference>
<dbReference type="Ensembl" id="ENSCABT00000031128.1">
    <property type="protein sequence ID" value="ENSCABP00000028409.1"/>
    <property type="gene ID" value="ENSCABG00000020865.1"/>
</dbReference>
<dbReference type="GO" id="GO:0034362">
    <property type="term" value="C:low-density lipoprotein particle"/>
    <property type="evidence" value="ECO:0007669"/>
    <property type="project" value="TreeGrafter"/>
</dbReference>
<evidence type="ECO:0000256" key="5">
    <source>
        <dbReference type="ARBA" id="ARBA00022737"/>
    </source>
</evidence>
<protein>
    <submittedName>
        <fullName evidence="8">Apolipoprotein E</fullName>
    </submittedName>
</protein>
<dbReference type="GO" id="GO:0005543">
    <property type="term" value="F:phospholipid binding"/>
    <property type="evidence" value="ECO:0007669"/>
    <property type="project" value="TreeGrafter"/>
</dbReference>
<organism evidence="8 9">
    <name type="scientific">Chelonoidis abingdonii</name>
    <name type="common">Abingdon island giant tortoise</name>
    <name type="synonym">Testudo abingdonii</name>
    <dbReference type="NCBI Taxonomy" id="106734"/>
    <lineage>
        <taxon>Eukaryota</taxon>
        <taxon>Metazoa</taxon>
        <taxon>Chordata</taxon>
        <taxon>Craniata</taxon>
        <taxon>Vertebrata</taxon>
        <taxon>Euteleostomi</taxon>
        <taxon>Archelosauria</taxon>
        <taxon>Testudinata</taxon>
        <taxon>Testudines</taxon>
        <taxon>Cryptodira</taxon>
        <taxon>Durocryptodira</taxon>
        <taxon>Testudinoidea</taxon>
        <taxon>Testudinidae</taxon>
        <taxon>Chelonoidis</taxon>
    </lineage>
</organism>
<evidence type="ECO:0000256" key="3">
    <source>
        <dbReference type="ARBA" id="ARBA00022525"/>
    </source>
</evidence>
<feature type="region of interest" description="Disordered" evidence="7">
    <location>
        <begin position="1"/>
        <end position="29"/>
    </location>
</feature>
<dbReference type="Proteomes" id="UP000694404">
    <property type="component" value="Unplaced"/>
</dbReference>
<dbReference type="Gene3D" id="1.20.120.20">
    <property type="entry name" value="Apolipoprotein"/>
    <property type="match status" value="1"/>
</dbReference>
<dbReference type="GO" id="GO:0034364">
    <property type="term" value="C:high-density lipoprotein particle"/>
    <property type="evidence" value="ECO:0007669"/>
    <property type="project" value="TreeGrafter"/>
</dbReference>
<dbReference type="GO" id="GO:0055090">
    <property type="term" value="P:acylglycerol homeostasis"/>
    <property type="evidence" value="ECO:0007669"/>
    <property type="project" value="TreeGrafter"/>
</dbReference>
<evidence type="ECO:0000256" key="1">
    <source>
        <dbReference type="ARBA" id="ARBA00004498"/>
    </source>
</evidence>
<dbReference type="GO" id="GO:0034361">
    <property type="term" value="C:very-low-density lipoprotein particle"/>
    <property type="evidence" value="ECO:0007669"/>
    <property type="project" value="TreeGrafter"/>
</dbReference>
<dbReference type="GO" id="GO:0120020">
    <property type="term" value="F:cholesterol transfer activity"/>
    <property type="evidence" value="ECO:0007669"/>
    <property type="project" value="TreeGrafter"/>
</dbReference>
<evidence type="ECO:0000256" key="7">
    <source>
        <dbReference type="SAM" id="MobiDB-lite"/>
    </source>
</evidence>
<dbReference type="GO" id="GO:0008203">
    <property type="term" value="P:cholesterol metabolic process"/>
    <property type="evidence" value="ECO:0007669"/>
    <property type="project" value="TreeGrafter"/>
</dbReference>
<evidence type="ECO:0000256" key="6">
    <source>
        <dbReference type="ARBA" id="ARBA00023121"/>
    </source>
</evidence>
<sequence>MAWVTQKVRPDSLPANSAPPGCQANPIVQDEPKTNGVWMSVTIALHGLITDTMARVGDGASQDTPALTPRSLPSGLITDTMAEVEVYREQLRAQLGPYAQEAQQRLGSEVAALTGKLRADMEEAKGRLVQYTGDVRLMFDQNLEEVRARVGMYLRKLRKRLGKDAEELRHKMATYADEVQAHTGHRVDAVRQGLLGIRAAEQVRQWFAPFLQDVRAQLQTLVEKLQGKLQL</sequence>
<dbReference type="SUPFAM" id="SSF58113">
    <property type="entry name" value="Apolipoprotein A-I"/>
    <property type="match status" value="1"/>
</dbReference>
<proteinExistence type="inferred from homology"/>
<evidence type="ECO:0000256" key="4">
    <source>
        <dbReference type="ARBA" id="ARBA00022530"/>
    </source>
</evidence>
<evidence type="ECO:0000313" key="8">
    <source>
        <dbReference type="Ensembl" id="ENSCABP00000028409.1"/>
    </source>
</evidence>
<comment type="subcellular location">
    <subcellularLocation>
        <location evidence="1">Secreted</location>
        <location evidence="1">Extracellular space</location>
        <location evidence="1">Extracellular matrix</location>
    </subcellularLocation>
</comment>
<dbReference type="AlphaFoldDB" id="A0A8C0J7P8"/>
<dbReference type="Pfam" id="PF01442">
    <property type="entry name" value="Apolipoprotein"/>
    <property type="match status" value="1"/>
</dbReference>
<dbReference type="GeneTree" id="ENSGT00950000182929"/>
<dbReference type="GO" id="GO:0033344">
    <property type="term" value="P:cholesterol efflux"/>
    <property type="evidence" value="ECO:0007669"/>
    <property type="project" value="TreeGrafter"/>
</dbReference>
<dbReference type="PANTHER" id="PTHR18976:SF2">
    <property type="entry name" value="APOLIPOPROTEIN E"/>
    <property type="match status" value="1"/>
</dbReference>
<reference evidence="8" key="1">
    <citation type="submission" date="2025-08" db="UniProtKB">
        <authorList>
            <consortium name="Ensembl"/>
        </authorList>
    </citation>
    <scope>IDENTIFICATION</scope>
</reference>
<dbReference type="PANTHER" id="PTHR18976">
    <property type="entry name" value="APOLIPOPROTEIN"/>
    <property type="match status" value="1"/>
</dbReference>
<evidence type="ECO:0000313" key="9">
    <source>
        <dbReference type="Proteomes" id="UP000694404"/>
    </source>
</evidence>
<dbReference type="GO" id="GO:0042157">
    <property type="term" value="P:lipoprotein metabolic process"/>
    <property type="evidence" value="ECO:0007669"/>
    <property type="project" value="InterPro"/>
</dbReference>
<dbReference type="InterPro" id="IPR050163">
    <property type="entry name" value="Apolipoprotein_A1/A4/E"/>
</dbReference>
<keyword evidence="6" id="KW-0446">Lipid-binding</keyword>
<accession>A0A8C0J7P8</accession>
<comment type="similarity">
    <text evidence="2">Belongs to the apolipoprotein A1/A4/E family.</text>
</comment>
<evidence type="ECO:0000256" key="2">
    <source>
        <dbReference type="ARBA" id="ARBA00008788"/>
    </source>
</evidence>
<keyword evidence="9" id="KW-1185">Reference proteome</keyword>
<dbReference type="GO" id="GO:0060228">
    <property type="term" value="F:phosphatidylcholine-sterol O-acyltransferase activator activity"/>
    <property type="evidence" value="ECO:0007669"/>
    <property type="project" value="TreeGrafter"/>
</dbReference>
<keyword evidence="4" id="KW-0272">Extracellular matrix</keyword>
<dbReference type="GO" id="GO:1903561">
    <property type="term" value="C:extracellular vesicle"/>
    <property type="evidence" value="ECO:0007669"/>
    <property type="project" value="TreeGrafter"/>
</dbReference>
<name>A0A8C0J7P8_CHEAB</name>
<keyword evidence="5" id="KW-0677">Repeat</keyword>
<dbReference type="GO" id="GO:0033700">
    <property type="term" value="P:phospholipid efflux"/>
    <property type="evidence" value="ECO:0007669"/>
    <property type="project" value="TreeGrafter"/>
</dbReference>